<dbReference type="GO" id="GO:0004674">
    <property type="term" value="F:protein serine/threonine kinase activity"/>
    <property type="evidence" value="ECO:0007669"/>
    <property type="project" value="TreeGrafter"/>
</dbReference>
<dbReference type="Gene3D" id="1.10.510.10">
    <property type="entry name" value="Transferase(Phosphotransferase) domain 1"/>
    <property type="match status" value="2"/>
</dbReference>
<feature type="binding site" evidence="1">
    <location>
        <position position="60"/>
    </location>
    <ligand>
        <name>ATP</name>
        <dbReference type="ChEBI" id="CHEBI:30616"/>
    </ligand>
</feature>
<sequence>MIHNDAVIPSGSGSMNSQHGAQLQPLLLPDLKETGKELGRGAYGVVTEVIVSGTTCAAKKLHDTIVQDHNLKKFSDEVLLHSQQRHPNIVQLIGVYYPPRSQLPMLVMEYLPLSLTQCLEREELPLQMKYSILLDVAKGLCYLHGKRPPIVHRDLTANNVLLTSSYSAKISDLGVSRLADTFKKDHLTTAPGNAMVMPPEALEDNPVYDHKLDVFSYGCLILHVLTGQLPKPTDQSVQEPDRVKCLKKEPEWNKRSSYTKKIPKENELLPFAKQCLHDDPTGRPEMIEFLQFIQQIISKFPKMKNRSVLEKELNDAIQEKEEAEKKLDEEKKVAERIIRELREENAANKRENEDLKNEKEQMTTDLKTLSSRVTGLQNVLSLKEKKFNDSTQPLVKYPQLSALDLLPARLAKMDRAQLQPLLLPDLKETGKELGRGAYGVATEVIVSETTCAAKKLHDAIVQVHTLKKFGDEVLLHSEQRHPNIVQLIGVYYPPHSQLPMLVMEYLPLSLTQCLKEKELPLQMKYSILLDVAKGLCYLHGKRPKAIVHRDLTANNVLLTSSYSAKISDLGVSRLVDTFKKNHLTTVPGNAMVMPPEALKDNPVYDHKLDVFSYGCLILHILTGQFPQPTNQFVPEPGRVKSFIEVSEWDRRLSYIEDIPKENELLPLARDCLDDAPTGRPEMIESYQFVKQVLSEYPKIKDRLVVEKELKDAIQEKEEMEEKLVLAERSIHKLKEENAATKIENEDLKNEKEQMTAD</sequence>
<name>A0A1X7UBI1_AMPQE</name>
<dbReference type="PROSITE" id="PS00109">
    <property type="entry name" value="PROTEIN_KINASE_TYR"/>
    <property type="match status" value="2"/>
</dbReference>
<dbReference type="InterPro" id="IPR017441">
    <property type="entry name" value="Protein_kinase_ATP_BS"/>
</dbReference>
<dbReference type="GO" id="GO:0005524">
    <property type="term" value="F:ATP binding"/>
    <property type="evidence" value="ECO:0007669"/>
    <property type="project" value="UniProtKB-UniRule"/>
</dbReference>
<feature type="region of interest" description="Disordered" evidence="3">
    <location>
        <begin position="737"/>
        <end position="757"/>
    </location>
</feature>
<evidence type="ECO:0000256" key="3">
    <source>
        <dbReference type="SAM" id="MobiDB-lite"/>
    </source>
</evidence>
<keyword evidence="1" id="KW-0067">ATP-binding</keyword>
<protein>
    <recommendedName>
        <fullName evidence="4">Protein kinase domain-containing protein</fullName>
    </recommendedName>
</protein>
<keyword evidence="1" id="KW-0547">Nucleotide-binding</keyword>
<dbReference type="OrthoDB" id="5951975at2759"/>
<dbReference type="PROSITE" id="PS00107">
    <property type="entry name" value="PROTEIN_KINASE_ATP"/>
    <property type="match status" value="2"/>
</dbReference>
<dbReference type="PROSITE" id="PS50011">
    <property type="entry name" value="PROTEIN_KINASE_DOM"/>
    <property type="match status" value="2"/>
</dbReference>
<dbReference type="InterPro" id="IPR000719">
    <property type="entry name" value="Prot_kinase_dom"/>
</dbReference>
<feature type="domain" description="Protein kinase" evidence="4">
    <location>
        <begin position="32"/>
        <end position="297"/>
    </location>
</feature>
<dbReference type="EnsemblMetazoa" id="Aqu2.1.24821_001">
    <property type="protein sequence ID" value="Aqu2.1.24821_001"/>
    <property type="gene ID" value="Aqu2.1.24821"/>
</dbReference>
<evidence type="ECO:0000256" key="2">
    <source>
        <dbReference type="SAM" id="Coils"/>
    </source>
</evidence>
<accession>A0A1X7UBI1</accession>
<dbReference type="Pfam" id="PF00069">
    <property type="entry name" value="Pkinase"/>
    <property type="match status" value="2"/>
</dbReference>
<feature type="coiled-coil region" evidence="2">
    <location>
        <begin position="306"/>
        <end position="372"/>
    </location>
</feature>
<evidence type="ECO:0000256" key="1">
    <source>
        <dbReference type="PROSITE-ProRule" id="PRU10141"/>
    </source>
</evidence>
<dbReference type="PANTHER" id="PTHR44329:SF289">
    <property type="entry name" value="SERINE_THREONINE-PROTEIN KINASE VIK"/>
    <property type="match status" value="1"/>
</dbReference>
<evidence type="ECO:0000313" key="5">
    <source>
        <dbReference type="EnsemblMetazoa" id="Aqu2.1.24821_001"/>
    </source>
</evidence>
<feature type="domain" description="Protein kinase" evidence="4">
    <location>
        <begin position="427"/>
        <end position="689"/>
    </location>
</feature>
<evidence type="ECO:0000259" key="4">
    <source>
        <dbReference type="PROSITE" id="PS50011"/>
    </source>
</evidence>
<proteinExistence type="predicted"/>
<dbReference type="InterPro" id="IPR051681">
    <property type="entry name" value="Ser/Thr_Kinases-Pseudokinases"/>
</dbReference>
<reference evidence="5" key="1">
    <citation type="submission" date="2017-05" db="UniProtKB">
        <authorList>
            <consortium name="EnsemblMetazoa"/>
        </authorList>
    </citation>
    <scope>IDENTIFICATION</scope>
</reference>
<dbReference type="AlphaFoldDB" id="A0A1X7UBI1"/>
<organism evidence="5">
    <name type="scientific">Amphimedon queenslandica</name>
    <name type="common">Sponge</name>
    <dbReference type="NCBI Taxonomy" id="400682"/>
    <lineage>
        <taxon>Eukaryota</taxon>
        <taxon>Metazoa</taxon>
        <taxon>Porifera</taxon>
        <taxon>Demospongiae</taxon>
        <taxon>Heteroscleromorpha</taxon>
        <taxon>Haplosclerida</taxon>
        <taxon>Niphatidae</taxon>
        <taxon>Amphimedon</taxon>
    </lineage>
</organism>
<dbReference type="PANTHER" id="PTHR44329">
    <property type="entry name" value="SERINE/THREONINE-PROTEIN KINASE TNNI3K-RELATED"/>
    <property type="match status" value="1"/>
</dbReference>
<keyword evidence="2" id="KW-0175">Coiled coil</keyword>
<dbReference type="InParanoid" id="A0A1X7UBI1"/>
<dbReference type="InterPro" id="IPR008266">
    <property type="entry name" value="Tyr_kinase_AS"/>
</dbReference>
<dbReference type="STRING" id="400682.A0A1X7UBI1"/>
<feature type="binding site" evidence="1">
    <location>
        <position position="455"/>
    </location>
    <ligand>
        <name>ATP</name>
        <dbReference type="ChEBI" id="CHEBI:30616"/>
    </ligand>
</feature>
<dbReference type="InterPro" id="IPR011009">
    <property type="entry name" value="Kinase-like_dom_sf"/>
</dbReference>
<dbReference type="SUPFAM" id="SSF56112">
    <property type="entry name" value="Protein kinase-like (PK-like)"/>
    <property type="match status" value="2"/>
</dbReference>